<reference evidence="1 2" key="1">
    <citation type="submission" date="2017-02" db="EMBL/GenBank/DDBJ databases">
        <authorList>
            <person name="Peterson S.W."/>
        </authorList>
    </citation>
    <scope>NUCLEOTIDE SEQUENCE [LARGE SCALE GENOMIC DNA]</scope>
    <source>
        <strain evidence="1 2">DSM 16080</strain>
    </source>
</reference>
<proteinExistence type="predicted"/>
<organism evidence="1 2">
    <name type="scientific">Paucidesulfovibrio gracilis DSM 16080</name>
    <dbReference type="NCBI Taxonomy" id="1121449"/>
    <lineage>
        <taxon>Bacteria</taxon>
        <taxon>Pseudomonadati</taxon>
        <taxon>Thermodesulfobacteriota</taxon>
        <taxon>Desulfovibrionia</taxon>
        <taxon>Desulfovibrionales</taxon>
        <taxon>Desulfovibrionaceae</taxon>
        <taxon>Paucidesulfovibrio</taxon>
    </lineage>
</organism>
<evidence type="ECO:0000313" key="1">
    <source>
        <dbReference type="EMBL" id="SKA73850.1"/>
    </source>
</evidence>
<keyword evidence="2" id="KW-1185">Reference proteome</keyword>
<evidence type="ECO:0000313" key="2">
    <source>
        <dbReference type="Proteomes" id="UP000190027"/>
    </source>
</evidence>
<dbReference type="EMBL" id="FUYC01000002">
    <property type="protein sequence ID" value="SKA73850.1"/>
    <property type="molecule type" value="Genomic_DNA"/>
</dbReference>
<sequence>MAKRILNSLRGTIHGVRFSLMHSACCRLERAGMNPKEPF</sequence>
<accession>A0A1T4W993</accession>
<gene>
    <name evidence="1" type="ORF">SAMN02745704_00543</name>
</gene>
<dbReference type="Proteomes" id="UP000190027">
    <property type="component" value="Unassembled WGS sequence"/>
</dbReference>
<dbReference type="STRING" id="1121449.SAMN02745704_00543"/>
<name>A0A1T4W993_9BACT</name>
<dbReference type="AlphaFoldDB" id="A0A1T4W993"/>
<protein>
    <submittedName>
        <fullName evidence="1">Uncharacterized protein</fullName>
    </submittedName>
</protein>